<evidence type="ECO:0000313" key="1">
    <source>
        <dbReference type="EMBL" id="OIS90465.1"/>
    </source>
</evidence>
<dbReference type="AlphaFoldDB" id="A0A1J6HCZ7"/>
<organism evidence="1 2">
    <name type="scientific">Brucella cytisi</name>
    <dbReference type="NCBI Taxonomy" id="407152"/>
    <lineage>
        <taxon>Bacteria</taxon>
        <taxon>Pseudomonadati</taxon>
        <taxon>Pseudomonadota</taxon>
        <taxon>Alphaproteobacteria</taxon>
        <taxon>Hyphomicrobiales</taxon>
        <taxon>Brucellaceae</taxon>
        <taxon>Brucella/Ochrobactrum group</taxon>
        <taxon>Brucella</taxon>
    </lineage>
</organism>
<dbReference type="RefSeq" id="WP_071634357.1">
    <property type="nucleotide sequence ID" value="NZ_JBCAUP010000036.1"/>
</dbReference>
<protein>
    <submittedName>
        <fullName evidence="1">Uncharacterized protein</fullName>
    </submittedName>
</protein>
<evidence type="ECO:0000313" key="2">
    <source>
        <dbReference type="Proteomes" id="UP000182985"/>
    </source>
</evidence>
<sequence>MDNLIGFDFKKLMEEAVAFSENMLFGEGIPFTTFVAGRNDIAPGSIMTGSRSSMIRPRITKIEAMSKGQVWGTSQIFVRNSTSGFRQSLYSVLYERAARRHLANVPCSRSRRSSRGWHPAGNRMLRTFLG</sequence>
<gene>
    <name evidence="1" type="ORF">BLA27_26665</name>
</gene>
<keyword evidence="2" id="KW-1185">Reference proteome</keyword>
<name>A0A1J6HCZ7_9HYPH</name>
<dbReference type="EMBL" id="MOEC01000051">
    <property type="protein sequence ID" value="OIS90465.1"/>
    <property type="molecule type" value="Genomic_DNA"/>
</dbReference>
<proteinExistence type="predicted"/>
<reference evidence="1 2" key="1">
    <citation type="submission" date="2016-10" db="EMBL/GenBank/DDBJ databases">
        <title>The Draft Genome Sequence of the Potato Rhizosphere Bacteria Ochrobactrum sp. IPA7.2.</title>
        <authorList>
            <person name="Gogoleva N.E."/>
            <person name="Khlopko Y.A."/>
            <person name="Burygin G.L."/>
            <person name="Plotnikov A.O."/>
        </authorList>
    </citation>
    <scope>NUCLEOTIDE SEQUENCE [LARGE SCALE GENOMIC DNA]</scope>
    <source>
        <strain evidence="1 2">IPA7.2</strain>
    </source>
</reference>
<accession>A0A1J6HCZ7</accession>
<dbReference type="Proteomes" id="UP000182985">
    <property type="component" value="Unassembled WGS sequence"/>
</dbReference>
<comment type="caution">
    <text evidence="1">The sequence shown here is derived from an EMBL/GenBank/DDBJ whole genome shotgun (WGS) entry which is preliminary data.</text>
</comment>